<dbReference type="EMBL" id="OX465085">
    <property type="protein sequence ID" value="CAI9302408.1"/>
    <property type="molecule type" value="Genomic_DNA"/>
</dbReference>
<dbReference type="AlphaFoldDB" id="A0AA36A0W3"/>
<organism evidence="2 3">
    <name type="scientific">Lactuca saligna</name>
    <name type="common">Willowleaf lettuce</name>
    <dbReference type="NCBI Taxonomy" id="75948"/>
    <lineage>
        <taxon>Eukaryota</taxon>
        <taxon>Viridiplantae</taxon>
        <taxon>Streptophyta</taxon>
        <taxon>Embryophyta</taxon>
        <taxon>Tracheophyta</taxon>
        <taxon>Spermatophyta</taxon>
        <taxon>Magnoliopsida</taxon>
        <taxon>eudicotyledons</taxon>
        <taxon>Gunneridae</taxon>
        <taxon>Pentapetalae</taxon>
        <taxon>asterids</taxon>
        <taxon>campanulids</taxon>
        <taxon>Asterales</taxon>
        <taxon>Asteraceae</taxon>
        <taxon>Cichorioideae</taxon>
        <taxon>Cichorieae</taxon>
        <taxon>Lactucinae</taxon>
        <taxon>Lactuca</taxon>
    </lineage>
</organism>
<evidence type="ECO:0000313" key="3">
    <source>
        <dbReference type="Proteomes" id="UP001177003"/>
    </source>
</evidence>
<name>A0AA36A0W3_LACSI</name>
<keyword evidence="3" id="KW-1185">Reference proteome</keyword>
<feature type="chain" id="PRO_5041279941" evidence="1">
    <location>
        <begin position="20"/>
        <end position="141"/>
    </location>
</feature>
<proteinExistence type="predicted"/>
<evidence type="ECO:0000256" key="1">
    <source>
        <dbReference type="SAM" id="SignalP"/>
    </source>
</evidence>
<gene>
    <name evidence="2" type="ORF">LSALG_LOCUS40898</name>
</gene>
<protein>
    <submittedName>
        <fullName evidence="2">Uncharacterized protein</fullName>
    </submittedName>
</protein>
<feature type="signal peptide" evidence="1">
    <location>
        <begin position="1"/>
        <end position="19"/>
    </location>
</feature>
<dbReference type="Proteomes" id="UP001177003">
    <property type="component" value="Chromosome 9"/>
</dbReference>
<evidence type="ECO:0000313" key="2">
    <source>
        <dbReference type="EMBL" id="CAI9302408.1"/>
    </source>
</evidence>
<accession>A0AA36A0W3</accession>
<keyword evidence="1" id="KW-0732">Signal</keyword>
<reference evidence="2" key="1">
    <citation type="submission" date="2023-04" db="EMBL/GenBank/DDBJ databases">
        <authorList>
            <person name="Vijverberg K."/>
            <person name="Xiong W."/>
            <person name="Schranz E."/>
        </authorList>
    </citation>
    <scope>NUCLEOTIDE SEQUENCE</scope>
</reference>
<sequence>MFPFSQASLALSIFTFAQCKNLELTLAAGVTAIFLHYHHHLKMSDIIMLVDMNIARRPPADYPRSWKAFIHNCHTVWKLLRANREEADRRQPTISTMGFFFFFFFFCYDFRSCHYTFKEADLRSWIHEGEFESKGEQQGKI</sequence>